<accession>A0A6I3M4V2</accession>
<name>A0A6I3M4V2_9MICO</name>
<dbReference type="EMBL" id="WMLB01000006">
    <property type="protein sequence ID" value="MTH67112.1"/>
    <property type="molecule type" value="Genomic_DNA"/>
</dbReference>
<gene>
    <name evidence="2" type="ORF">GJ743_01835</name>
</gene>
<evidence type="ECO:0000313" key="3">
    <source>
        <dbReference type="Proteomes" id="UP000433071"/>
    </source>
</evidence>
<dbReference type="Proteomes" id="UP000433071">
    <property type="component" value="Unassembled WGS sequence"/>
</dbReference>
<organism evidence="2 3">
    <name type="scientific">Agromyces bracchium</name>
    <dbReference type="NCBI Taxonomy" id="88376"/>
    <lineage>
        <taxon>Bacteria</taxon>
        <taxon>Bacillati</taxon>
        <taxon>Actinomycetota</taxon>
        <taxon>Actinomycetes</taxon>
        <taxon>Micrococcales</taxon>
        <taxon>Microbacteriaceae</taxon>
        <taxon>Agromyces</taxon>
    </lineage>
</organism>
<evidence type="ECO:0000313" key="2">
    <source>
        <dbReference type="EMBL" id="MTH67112.1"/>
    </source>
</evidence>
<protein>
    <submittedName>
        <fullName evidence="2">Uncharacterized protein</fullName>
    </submittedName>
</protein>
<sequence length="199" mass="22023">MGLMDDAGEMLASKAERERAAREESERQAPWTDDWTMELTGLLIEAHIPARDIFVSEAVSDWKAAFDERGVRGWTRTEQSNFWGRGWALMGWKYSTEWGPSPVRAILDQAGGVWELLSGSRIVTLRGSTETLENGRTVRHPARTASSEFFLVDGLPRIPTYTLSGVGRSELRESLGIPVAAAVAAGVQPLDGWLRGIQH</sequence>
<dbReference type="RefSeq" id="WP_155050225.1">
    <property type="nucleotide sequence ID" value="NZ_BAAAIB010000003.1"/>
</dbReference>
<reference evidence="2 3" key="1">
    <citation type="submission" date="2019-11" db="EMBL/GenBank/DDBJ databases">
        <title>Agromyces kandeliae sp. nov., isolated from mangrove soil.</title>
        <authorList>
            <person name="Wang R."/>
        </authorList>
    </citation>
    <scope>NUCLEOTIDE SEQUENCE [LARGE SCALE GENOMIC DNA]</scope>
    <source>
        <strain evidence="2 3">JCM 11433</strain>
    </source>
</reference>
<feature type="region of interest" description="Disordered" evidence="1">
    <location>
        <begin position="1"/>
        <end position="30"/>
    </location>
</feature>
<comment type="caution">
    <text evidence="2">The sequence shown here is derived from an EMBL/GenBank/DDBJ whole genome shotgun (WGS) entry which is preliminary data.</text>
</comment>
<dbReference type="OrthoDB" id="9789029at2"/>
<evidence type="ECO:0000256" key="1">
    <source>
        <dbReference type="SAM" id="MobiDB-lite"/>
    </source>
</evidence>
<proteinExistence type="predicted"/>
<keyword evidence="3" id="KW-1185">Reference proteome</keyword>
<feature type="compositionally biased region" description="Basic and acidic residues" evidence="1">
    <location>
        <begin position="14"/>
        <end position="27"/>
    </location>
</feature>
<dbReference type="AlphaFoldDB" id="A0A6I3M4V2"/>